<dbReference type="Proteomes" id="UP000292423">
    <property type="component" value="Unassembled WGS sequence"/>
</dbReference>
<protein>
    <recommendedName>
        <fullName evidence="4">DUF1311 domain-containing protein</fullName>
    </recommendedName>
</protein>
<dbReference type="EMBL" id="SHKX01000010">
    <property type="protein sequence ID" value="RZU47396.1"/>
    <property type="molecule type" value="Genomic_DNA"/>
</dbReference>
<evidence type="ECO:0000313" key="3">
    <source>
        <dbReference type="Proteomes" id="UP000292423"/>
    </source>
</evidence>
<keyword evidence="1" id="KW-0732">Signal</keyword>
<dbReference type="AlphaFoldDB" id="A0A4V2G656"/>
<comment type="caution">
    <text evidence="2">The sequence shown here is derived from an EMBL/GenBank/DDBJ whole genome shotgun (WGS) entry which is preliminary data.</text>
</comment>
<evidence type="ECO:0008006" key="4">
    <source>
        <dbReference type="Google" id="ProtNLM"/>
    </source>
</evidence>
<reference evidence="2 3" key="1">
    <citation type="submission" date="2019-02" db="EMBL/GenBank/DDBJ databases">
        <title>Genomic Encyclopedia of Type Strains, Phase IV (KMG-IV): sequencing the most valuable type-strain genomes for metagenomic binning, comparative biology and taxonomic classification.</title>
        <authorList>
            <person name="Goeker M."/>
        </authorList>
    </citation>
    <scope>NUCLEOTIDE SEQUENCE [LARGE SCALE GENOMIC DNA]</scope>
    <source>
        <strain evidence="2 3">DSM 105135</strain>
    </source>
</reference>
<evidence type="ECO:0000256" key="1">
    <source>
        <dbReference type="SAM" id="SignalP"/>
    </source>
</evidence>
<keyword evidence="3" id="KW-1185">Reference proteome</keyword>
<gene>
    <name evidence="2" type="ORF">EV700_0357</name>
</gene>
<feature type="chain" id="PRO_5020666505" description="DUF1311 domain-containing protein" evidence="1">
    <location>
        <begin position="25"/>
        <end position="338"/>
    </location>
</feature>
<evidence type="ECO:0000313" key="2">
    <source>
        <dbReference type="EMBL" id="RZU47396.1"/>
    </source>
</evidence>
<sequence length="338" mass="36254">MRTRVGVVIAGVVLASGLSGKALAAKQTWVLPTDCQAEQAAIRANGDYEGGSTEELITQSIEFPWIYRFSFSRRGNGELMTPEDLKAFGDQLIQEGQANVDRYRNSYPAESLARIMRVARMKACPYYVAAERSAGPKPTPAPVKDCSQDASTLVNKSLQDIDTRVGAFMASNAGQAQGSPTPSLQVVMWATLQQARIIQRYCSGSAGYKERAESLESSFLAAQQACRQLQSRPEICEPVAPEQLMAGDDKARRDADAVKQQSKTGARAAVDNTPPGFNPAELPPADFMGYYTGQCLESGFSPVSSQGCVICGNPEGTLGAGFQWRKCQASSQGASAAR</sequence>
<name>A0A4V2G656_9GAMM</name>
<proteinExistence type="predicted"/>
<organism evidence="2 3">
    <name type="scientific">Fluviicoccus keumensis</name>
    <dbReference type="NCBI Taxonomy" id="1435465"/>
    <lineage>
        <taxon>Bacteria</taxon>
        <taxon>Pseudomonadati</taxon>
        <taxon>Pseudomonadota</taxon>
        <taxon>Gammaproteobacteria</taxon>
        <taxon>Moraxellales</taxon>
        <taxon>Moraxellaceae</taxon>
        <taxon>Fluviicoccus</taxon>
    </lineage>
</organism>
<feature type="signal peptide" evidence="1">
    <location>
        <begin position="1"/>
        <end position="24"/>
    </location>
</feature>
<accession>A0A4V2G656</accession>